<protein>
    <submittedName>
        <fullName evidence="1">Peptidase C39 family protein</fullName>
    </submittedName>
</protein>
<proteinExistence type="predicted"/>
<comment type="caution">
    <text evidence="1">The sequence shown here is derived from an EMBL/GenBank/DDBJ whole genome shotgun (WGS) entry which is preliminary data.</text>
</comment>
<dbReference type="Proteomes" id="UP000471751">
    <property type="component" value="Unassembled WGS sequence"/>
</dbReference>
<name>A0A6I5RMJ6_9PSED</name>
<dbReference type="RefSeq" id="WP_163932688.1">
    <property type="nucleotide sequence ID" value="NZ_BMQU01000016.1"/>
</dbReference>
<keyword evidence="2" id="KW-1185">Reference proteome</keyword>
<dbReference type="AlphaFoldDB" id="A0A6I5RMJ6"/>
<organism evidence="1 2">
    <name type="scientific">Pseudomonas laurentiana</name>
    <dbReference type="NCBI Taxonomy" id="2364649"/>
    <lineage>
        <taxon>Bacteria</taxon>
        <taxon>Pseudomonadati</taxon>
        <taxon>Pseudomonadota</taxon>
        <taxon>Gammaproteobacteria</taxon>
        <taxon>Pseudomonadales</taxon>
        <taxon>Pseudomonadaceae</taxon>
        <taxon>Pseudomonas</taxon>
    </lineage>
</organism>
<accession>A0A6I5RMJ6</accession>
<gene>
    <name evidence="1" type="ORF">G3O07_03685</name>
</gene>
<dbReference type="EMBL" id="JAAHBT010000031">
    <property type="protein sequence ID" value="NES09033.1"/>
    <property type="molecule type" value="Genomic_DNA"/>
</dbReference>
<sequence length="242" mass="26323">MIAGRGQALPAWHQNKRESMPVFPIASRRLFAAVAVTLSLAGCASPFSSQLNGMAQRVELSGVPYFRGNANQSASMALAAILSQQGVRITPGLLDGPLHLPKEIDKLPEALPAVAREYGMMVYPLDRQLPALLAQVAAGNPVLLRYSEGTALWGEPRYALLVGYDRYKERVLLRSGNNRRLLMGFDSFNAAWQKEGAWAVLVQQPGQLPAQVDRQRWLKAANDLAQAGQEQAARQAVKAIGP</sequence>
<reference evidence="1 2" key="1">
    <citation type="submission" date="2020-02" db="EMBL/GenBank/DDBJ databases">
        <title>Broccoli isolated Pseudomonas sp.</title>
        <authorList>
            <person name="Fujikawa T."/>
            <person name="Sawada H."/>
        </authorList>
    </citation>
    <scope>NUCLEOTIDE SEQUENCE [LARGE SCALE GENOMIC DNA]</scope>
    <source>
        <strain evidence="1 2">JCM 32154</strain>
    </source>
</reference>
<evidence type="ECO:0000313" key="2">
    <source>
        <dbReference type="Proteomes" id="UP000471751"/>
    </source>
</evidence>
<evidence type="ECO:0000313" key="1">
    <source>
        <dbReference type="EMBL" id="NES09033.1"/>
    </source>
</evidence>